<proteinExistence type="predicted"/>
<dbReference type="OrthoDB" id="7483154at2759"/>
<dbReference type="Proteomes" id="UP001154114">
    <property type="component" value="Chromosome 5"/>
</dbReference>
<gene>
    <name evidence="1" type="ORF">CINC_LOCUS10959</name>
</gene>
<evidence type="ECO:0000313" key="1">
    <source>
        <dbReference type="EMBL" id="CAD0196671.1"/>
    </source>
</evidence>
<accession>A0A9N8KUT9</accession>
<evidence type="ECO:0000313" key="2">
    <source>
        <dbReference type="Proteomes" id="UP001154114"/>
    </source>
</evidence>
<organism evidence="1 2">
    <name type="scientific">Chrysodeixis includens</name>
    <name type="common">Soybean looper</name>
    <name type="synonym">Pseudoplusia includens</name>
    <dbReference type="NCBI Taxonomy" id="689277"/>
    <lineage>
        <taxon>Eukaryota</taxon>
        <taxon>Metazoa</taxon>
        <taxon>Ecdysozoa</taxon>
        <taxon>Arthropoda</taxon>
        <taxon>Hexapoda</taxon>
        <taxon>Insecta</taxon>
        <taxon>Pterygota</taxon>
        <taxon>Neoptera</taxon>
        <taxon>Endopterygota</taxon>
        <taxon>Lepidoptera</taxon>
        <taxon>Glossata</taxon>
        <taxon>Ditrysia</taxon>
        <taxon>Noctuoidea</taxon>
        <taxon>Noctuidae</taxon>
        <taxon>Plusiinae</taxon>
        <taxon>Chrysodeixis</taxon>
    </lineage>
</organism>
<dbReference type="EMBL" id="LR824008">
    <property type="protein sequence ID" value="CAD0196671.1"/>
    <property type="molecule type" value="Genomic_DNA"/>
</dbReference>
<sequence length="182" mass="19827">MQNSCVGVLVRGLHSEGERVECAECGRCGGRARSRVPAAQRTGRARAGSCAAAARLPAGWTGPRRGHHAAWTALDESEKRKTNVKIRLEPVCDAYLLLIQYRPFGESRMVAPLFESTEPLYNNNNSKKSGGSSNTECGQITRRVFVQLRSALRARALARALTRAPRTAYSLTSVIPPDYAAN</sequence>
<name>A0A9N8KUT9_CHRIL</name>
<keyword evidence="2" id="KW-1185">Reference proteome</keyword>
<protein>
    <submittedName>
        <fullName evidence="1">Uncharacterized protein</fullName>
    </submittedName>
</protein>
<reference evidence="1" key="1">
    <citation type="submission" date="2021-12" db="EMBL/GenBank/DDBJ databases">
        <authorList>
            <person name="King R."/>
        </authorList>
    </citation>
    <scope>NUCLEOTIDE SEQUENCE</scope>
</reference>
<dbReference type="AlphaFoldDB" id="A0A9N8KUT9"/>